<dbReference type="GO" id="GO:0016746">
    <property type="term" value="F:acyltransferase activity"/>
    <property type="evidence" value="ECO:0007669"/>
    <property type="project" value="UniProtKB-KW"/>
</dbReference>
<gene>
    <name evidence="8" type="ORF">PPROV_000697000</name>
</gene>
<dbReference type="GO" id="GO:0019432">
    <property type="term" value="P:triglyceride biosynthetic process"/>
    <property type="evidence" value="ECO:0007669"/>
    <property type="project" value="TreeGrafter"/>
</dbReference>
<comment type="subcellular location">
    <subcellularLocation>
        <location evidence="1">Membrane</location>
        <topology evidence="1">Multi-pass membrane protein</topology>
    </subcellularLocation>
</comment>
<evidence type="ECO:0000256" key="7">
    <source>
        <dbReference type="SAM" id="Phobius"/>
    </source>
</evidence>
<keyword evidence="4 7" id="KW-1133">Transmembrane helix</keyword>
<keyword evidence="2" id="KW-0808">Transferase</keyword>
<feature type="transmembrane region" description="Helical" evidence="7">
    <location>
        <begin position="56"/>
        <end position="78"/>
    </location>
</feature>
<dbReference type="GO" id="GO:0030258">
    <property type="term" value="P:lipid modification"/>
    <property type="evidence" value="ECO:0007669"/>
    <property type="project" value="TreeGrafter"/>
</dbReference>
<evidence type="ECO:0000256" key="3">
    <source>
        <dbReference type="ARBA" id="ARBA00022692"/>
    </source>
</evidence>
<proteinExistence type="predicted"/>
<keyword evidence="5 7" id="KW-0472">Membrane</keyword>
<name>A0A830HTG0_9CHLO</name>
<dbReference type="EMBL" id="BNJQ01000020">
    <property type="protein sequence ID" value="GHP08229.1"/>
    <property type="molecule type" value="Genomic_DNA"/>
</dbReference>
<keyword evidence="6" id="KW-0012">Acyltransferase</keyword>
<evidence type="ECO:0000313" key="9">
    <source>
        <dbReference type="Proteomes" id="UP000660262"/>
    </source>
</evidence>
<dbReference type="GO" id="GO:0008654">
    <property type="term" value="P:phospholipid biosynthetic process"/>
    <property type="evidence" value="ECO:0007669"/>
    <property type="project" value="TreeGrafter"/>
</dbReference>
<dbReference type="InterPro" id="IPR049941">
    <property type="entry name" value="LPLAT_7/PORCN-like"/>
</dbReference>
<dbReference type="Proteomes" id="UP000660262">
    <property type="component" value="Unassembled WGS sequence"/>
</dbReference>
<reference evidence="8" key="1">
    <citation type="submission" date="2020-10" db="EMBL/GenBank/DDBJ databases">
        <title>Unveiling of a novel bifunctional photoreceptor, Dualchrome1, isolated from a cosmopolitan green alga.</title>
        <authorList>
            <person name="Suzuki S."/>
            <person name="Kawachi M."/>
        </authorList>
    </citation>
    <scope>NUCLEOTIDE SEQUENCE</scope>
    <source>
        <strain evidence="8">NIES 2893</strain>
    </source>
</reference>
<evidence type="ECO:0000256" key="2">
    <source>
        <dbReference type="ARBA" id="ARBA00022679"/>
    </source>
</evidence>
<accession>A0A830HTG0</accession>
<sequence>MAGNNALLFDTDVAFASLSAATGLASTMLLFLVCFFASVPITMLMAYVPGTRTRQLYSFLTGFVLLYTAFGEGVKHIYMPAMLSYAFMALAPTHCGLLTWATVFPYLISVHAQNASGDTWKEGGMDFTGAAMVATLKVISCAVNYQDGTSIKEAQMTPSQKRLHITKLPDPLEYASYLVGCGSLLVGPTFEVRDWLAFCSKQDVWKDKSVTSKARIPGALCFGQSLVWLVLHLYLDTLCPLTTVDKPFYASLNYPSKIAVMVACCFVSRCKYYFSWKLSESALIFCGFGYAGEGKWDRISNCHPISVELCTSGAKFPDHWNIQTSLWLRYYVYERLVKPGTKPGFWQVLMTQLVSAIWHGLYPGYLFFFSSSSLFFEAAKVLFRWEKAYRTRSPAVANAIVALNTVLTVVNLNYSALPFLLVDWAPGIHVWSSVSYIPHMEMLAICILGAVVKPPKAPSAKKSA</sequence>
<feature type="transmembrane region" description="Helical" evidence="7">
    <location>
        <begin position="216"/>
        <end position="234"/>
    </location>
</feature>
<dbReference type="Pfam" id="PF03062">
    <property type="entry name" value="MBOAT"/>
    <property type="match status" value="1"/>
</dbReference>
<evidence type="ECO:0000256" key="4">
    <source>
        <dbReference type="ARBA" id="ARBA00022989"/>
    </source>
</evidence>
<dbReference type="AlphaFoldDB" id="A0A830HTG0"/>
<evidence type="ECO:0000313" key="8">
    <source>
        <dbReference type="EMBL" id="GHP08229.1"/>
    </source>
</evidence>
<organism evidence="8 9">
    <name type="scientific">Pycnococcus provasolii</name>
    <dbReference type="NCBI Taxonomy" id="41880"/>
    <lineage>
        <taxon>Eukaryota</taxon>
        <taxon>Viridiplantae</taxon>
        <taxon>Chlorophyta</taxon>
        <taxon>Pseudoscourfieldiophyceae</taxon>
        <taxon>Pseudoscourfieldiales</taxon>
        <taxon>Pycnococcaceae</taxon>
        <taxon>Pycnococcus</taxon>
    </lineage>
</organism>
<evidence type="ECO:0000256" key="6">
    <source>
        <dbReference type="ARBA" id="ARBA00023315"/>
    </source>
</evidence>
<dbReference type="OrthoDB" id="286734at2759"/>
<dbReference type="InterPro" id="IPR004299">
    <property type="entry name" value="MBOAT_fam"/>
</dbReference>
<dbReference type="PANTHER" id="PTHR13906">
    <property type="entry name" value="PORCUPINE"/>
    <property type="match status" value="1"/>
</dbReference>
<protein>
    <submittedName>
        <fullName evidence="8">Uncharacterized protein</fullName>
    </submittedName>
</protein>
<feature type="transmembrane region" description="Helical" evidence="7">
    <location>
        <begin position="84"/>
        <end position="108"/>
    </location>
</feature>
<evidence type="ECO:0000256" key="5">
    <source>
        <dbReference type="ARBA" id="ARBA00023136"/>
    </source>
</evidence>
<feature type="transmembrane region" description="Helical" evidence="7">
    <location>
        <begin position="395"/>
        <end position="414"/>
    </location>
</feature>
<feature type="transmembrane region" description="Helical" evidence="7">
    <location>
        <begin position="434"/>
        <end position="452"/>
    </location>
</feature>
<keyword evidence="3 7" id="KW-0812">Transmembrane</keyword>
<dbReference type="GO" id="GO:0005783">
    <property type="term" value="C:endoplasmic reticulum"/>
    <property type="evidence" value="ECO:0007669"/>
    <property type="project" value="TreeGrafter"/>
</dbReference>
<dbReference type="PANTHER" id="PTHR13906:SF4">
    <property type="entry name" value="LYSOPHOSPHOLIPID ACYLTRANSFERASE 6"/>
    <property type="match status" value="1"/>
</dbReference>
<evidence type="ECO:0000256" key="1">
    <source>
        <dbReference type="ARBA" id="ARBA00004141"/>
    </source>
</evidence>
<keyword evidence="9" id="KW-1185">Reference proteome</keyword>
<dbReference type="GO" id="GO:0016020">
    <property type="term" value="C:membrane"/>
    <property type="evidence" value="ECO:0007669"/>
    <property type="project" value="UniProtKB-SubCell"/>
</dbReference>
<comment type="caution">
    <text evidence="8">The sequence shown here is derived from an EMBL/GenBank/DDBJ whole genome shotgun (WGS) entry which is preliminary data.</text>
</comment>
<feature type="transmembrane region" description="Helical" evidence="7">
    <location>
        <begin position="20"/>
        <end position="44"/>
    </location>
</feature>